<evidence type="ECO:0000256" key="1">
    <source>
        <dbReference type="ARBA" id="ARBA00007074"/>
    </source>
</evidence>
<dbReference type="GO" id="GO:0008234">
    <property type="term" value="F:cysteine-type peptidase activity"/>
    <property type="evidence" value="ECO:0007669"/>
    <property type="project" value="UniProtKB-KW"/>
</dbReference>
<evidence type="ECO:0000313" key="6">
    <source>
        <dbReference type="EMBL" id="CAB4943151.1"/>
    </source>
</evidence>
<evidence type="ECO:0000256" key="4">
    <source>
        <dbReference type="ARBA" id="ARBA00022807"/>
    </source>
</evidence>
<dbReference type="SUPFAM" id="SSF54001">
    <property type="entry name" value="Cysteine proteinases"/>
    <property type="match status" value="1"/>
</dbReference>
<keyword evidence="4" id="KW-0788">Thiol protease</keyword>
<dbReference type="Pfam" id="PF00877">
    <property type="entry name" value="NLPC_P60"/>
    <property type="match status" value="1"/>
</dbReference>
<sequence>MDQLQPGDLVFNWGFGGGAPDHVGLYLGDGMMIHAPNGGGSVRYDSIWWWTGASVAAARLP</sequence>
<name>A0A6J7JKP2_9ZZZZ</name>
<organism evidence="6">
    <name type="scientific">freshwater metagenome</name>
    <dbReference type="NCBI Taxonomy" id="449393"/>
    <lineage>
        <taxon>unclassified sequences</taxon>
        <taxon>metagenomes</taxon>
        <taxon>ecological metagenomes</taxon>
    </lineage>
</organism>
<dbReference type="InterPro" id="IPR038765">
    <property type="entry name" value="Papain-like_cys_pep_sf"/>
</dbReference>
<dbReference type="GO" id="GO:0006508">
    <property type="term" value="P:proteolysis"/>
    <property type="evidence" value="ECO:0007669"/>
    <property type="project" value="UniProtKB-KW"/>
</dbReference>
<proteinExistence type="inferred from homology"/>
<comment type="similarity">
    <text evidence="1">Belongs to the peptidase C40 family.</text>
</comment>
<dbReference type="InterPro" id="IPR051794">
    <property type="entry name" value="PG_Endopeptidase_C40"/>
</dbReference>
<keyword evidence="2" id="KW-0645">Protease</keyword>
<dbReference type="PANTHER" id="PTHR47359:SF3">
    <property type="entry name" value="NLP_P60 DOMAIN-CONTAINING PROTEIN-RELATED"/>
    <property type="match status" value="1"/>
</dbReference>
<feature type="domain" description="NlpC/P60" evidence="5">
    <location>
        <begin position="1"/>
        <end position="61"/>
    </location>
</feature>
<dbReference type="InterPro" id="IPR000064">
    <property type="entry name" value="NLP_P60_dom"/>
</dbReference>
<gene>
    <name evidence="6" type="ORF">UFOPK3733_01415</name>
</gene>
<evidence type="ECO:0000259" key="5">
    <source>
        <dbReference type="PROSITE" id="PS51935"/>
    </source>
</evidence>
<dbReference type="EMBL" id="CAFBNC010000075">
    <property type="protein sequence ID" value="CAB4943151.1"/>
    <property type="molecule type" value="Genomic_DNA"/>
</dbReference>
<reference evidence="6" key="1">
    <citation type="submission" date="2020-05" db="EMBL/GenBank/DDBJ databases">
        <authorList>
            <person name="Chiriac C."/>
            <person name="Salcher M."/>
            <person name="Ghai R."/>
            <person name="Kavagutti S V."/>
        </authorList>
    </citation>
    <scope>NUCLEOTIDE SEQUENCE</scope>
</reference>
<dbReference type="Gene3D" id="3.90.1720.10">
    <property type="entry name" value="endopeptidase domain like (from Nostoc punctiforme)"/>
    <property type="match status" value="1"/>
</dbReference>
<protein>
    <submittedName>
        <fullName evidence="6">Unannotated protein</fullName>
    </submittedName>
</protein>
<accession>A0A6J7JKP2</accession>
<dbReference type="AlphaFoldDB" id="A0A6J7JKP2"/>
<keyword evidence="3" id="KW-0378">Hydrolase</keyword>
<evidence type="ECO:0000256" key="2">
    <source>
        <dbReference type="ARBA" id="ARBA00022670"/>
    </source>
</evidence>
<dbReference type="PROSITE" id="PS51935">
    <property type="entry name" value="NLPC_P60"/>
    <property type="match status" value="1"/>
</dbReference>
<evidence type="ECO:0000256" key="3">
    <source>
        <dbReference type="ARBA" id="ARBA00022801"/>
    </source>
</evidence>
<dbReference type="PANTHER" id="PTHR47359">
    <property type="entry name" value="PEPTIDOGLYCAN DL-ENDOPEPTIDASE CWLO"/>
    <property type="match status" value="1"/>
</dbReference>